<dbReference type="SUPFAM" id="SSF56935">
    <property type="entry name" value="Porins"/>
    <property type="match status" value="1"/>
</dbReference>
<evidence type="ECO:0000256" key="13">
    <source>
        <dbReference type="SAM" id="MobiDB-lite"/>
    </source>
</evidence>
<feature type="domain" description="TonB-dependent receptor-like beta-barrel" evidence="15">
    <location>
        <begin position="408"/>
        <end position="982"/>
    </location>
</feature>
<keyword evidence="18" id="KW-1185">Reference proteome</keyword>
<feature type="domain" description="TonB-dependent receptor plug" evidence="16">
    <location>
        <begin position="113"/>
        <end position="221"/>
    </location>
</feature>
<dbReference type="InterPro" id="IPR023996">
    <property type="entry name" value="TonB-dep_OMP_SusC/RagA"/>
</dbReference>
<keyword evidence="14" id="KW-0732">Signal</keyword>
<organism evidence="17 18">
    <name type="scientific">Siphonobacter curvatus</name>
    <dbReference type="NCBI Taxonomy" id="2094562"/>
    <lineage>
        <taxon>Bacteria</taxon>
        <taxon>Pseudomonadati</taxon>
        <taxon>Bacteroidota</taxon>
        <taxon>Cytophagia</taxon>
        <taxon>Cytophagales</taxon>
        <taxon>Cytophagaceae</taxon>
        <taxon>Siphonobacter</taxon>
    </lineage>
</organism>
<dbReference type="InterPro" id="IPR012910">
    <property type="entry name" value="Plug_dom"/>
</dbReference>
<dbReference type="NCBIfam" id="TIGR04056">
    <property type="entry name" value="OMP_RagA_SusC"/>
    <property type="match status" value="1"/>
</dbReference>
<keyword evidence="3 11" id="KW-1134">Transmembrane beta strand</keyword>
<evidence type="ECO:0000256" key="10">
    <source>
        <dbReference type="ARBA" id="ARBA00023237"/>
    </source>
</evidence>
<dbReference type="InterPro" id="IPR039426">
    <property type="entry name" value="TonB-dep_rcpt-like"/>
</dbReference>
<evidence type="ECO:0000256" key="2">
    <source>
        <dbReference type="ARBA" id="ARBA00022448"/>
    </source>
</evidence>
<keyword evidence="6" id="KW-0408">Iron</keyword>
<evidence type="ECO:0000256" key="1">
    <source>
        <dbReference type="ARBA" id="ARBA00004571"/>
    </source>
</evidence>
<evidence type="ECO:0000256" key="7">
    <source>
        <dbReference type="ARBA" id="ARBA00023065"/>
    </source>
</evidence>
<sequence length="1048" mass="115617">MKQFFLTLLGFLLLFFTAQAQTRTIRGNVTGAGEALPGVSILLKGTQRGTTTDASGRFQLEVPESNAVLLFSYVGYQNKEVTVGSQTELTVELMTDNKALDEVVVVGYGTQSKRAVTGAVTSIGYDQYKDRSFSNVTQSLAGKMPGVNITQAQGAPGLSPIIRIRGVNSITAGTNPLFVVDGVPLENFNLNMINPQDIESVEVLKDASSAAIYGSRGSSGVILVTTKQGQAGRTAVSATFEYGVQEVAKQIKMMNAQQYIDYYVTAKNNGWVAAGGKATDPNSARTASYRIPEDFLNNRQLFGNGTNWQDAMYRTAPLRNAQVSVSGGTDKTQFLFSTAYLDQDAVLDQNYYKRLTIRSNIKSAVSKRLTIGANLGITGINDRTEGTQGKSDVISLALQSTPIYPVYNENGNLGPLDPNSTWNRFVPFNDLVLWHPYSLTRFYHKKNRSFNTLGTAYAEFNILDDLKFRTSINANLFNNRGDSYRVAKQGYGYSSVLDAAATNFSTYSLNWLSENTLNYDKQFGDHKLTALAGYTAQKQRDEYATVGANNFPNDLVETLNAGTVSAGSTTASEWSMLSYLGRVNYNFKNKYFLTAAVRRDASSRFGRNSRWGTFPSVSAGWLVSDENFMSDLKAVSNLKVRVSYGVTGNNQIPNYGAVSLLGSSNYVGNGAIANGLRNTNIANPDLRWEKNNQFDIGLDLGLFNNRLNITADYYNTVTKDMLLNLPVPDITGFSTQLTNIGRMRNRGFELAINSKNVVGSFNWTTDFNFSLNRNKVLKLGPSNAPIIYTEYVVSVKTEIGQPISNFYGYVFDGVFKNQSEIDGYPHDPSTTPGDPRVRDVNGDGRITTDDQTTIGNYQPDFIAGMTNTFSYKGFDLSFLLQGSYGGEIVNQNVRYLGIWNAGRNFYEDLTNYWRSESEPGDGKHFKPTISPKGLQEKFSSYWVEDASFLRVKNIRVSYALPTSWLSKTPVRSARVYVNAENVFLFSKYRNIDPENTTYRPTNYNAISTETGTIGSTGNASFPSGAMIGVDYGSYPLPRVITFGIRADF</sequence>
<dbReference type="Pfam" id="PF07715">
    <property type="entry name" value="Plug"/>
    <property type="match status" value="1"/>
</dbReference>
<dbReference type="NCBIfam" id="TIGR04057">
    <property type="entry name" value="SusC_RagA_signa"/>
    <property type="match status" value="1"/>
</dbReference>
<evidence type="ECO:0000256" key="12">
    <source>
        <dbReference type="RuleBase" id="RU003357"/>
    </source>
</evidence>
<dbReference type="PANTHER" id="PTHR32552">
    <property type="entry name" value="FERRICHROME IRON RECEPTOR-RELATED"/>
    <property type="match status" value="1"/>
</dbReference>
<keyword evidence="9 11" id="KW-0472">Membrane</keyword>
<dbReference type="AlphaFoldDB" id="A0A2S7IN35"/>
<keyword evidence="10 11" id="KW-0998">Cell outer membrane</keyword>
<name>A0A2S7IN35_9BACT</name>
<evidence type="ECO:0000256" key="9">
    <source>
        <dbReference type="ARBA" id="ARBA00023136"/>
    </source>
</evidence>
<keyword evidence="4" id="KW-0410">Iron transport</keyword>
<evidence type="ECO:0000256" key="8">
    <source>
        <dbReference type="ARBA" id="ARBA00023077"/>
    </source>
</evidence>
<dbReference type="RefSeq" id="WP_104710272.1">
    <property type="nucleotide sequence ID" value="NZ_PTRA01000001.1"/>
</dbReference>
<evidence type="ECO:0000313" key="17">
    <source>
        <dbReference type="EMBL" id="PQA59066.1"/>
    </source>
</evidence>
<keyword evidence="8 12" id="KW-0798">TonB box</keyword>
<evidence type="ECO:0000256" key="4">
    <source>
        <dbReference type="ARBA" id="ARBA00022496"/>
    </source>
</evidence>
<evidence type="ECO:0000259" key="15">
    <source>
        <dbReference type="Pfam" id="PF00593"/>
    </source>
</evidence>
<dbReference type="InterPro" id="IPR037066">
    <property type="entry name" value="Plug_dom_sf"/>
</dbReference>
<dbReference type="Pfam" id="PF13715">
    <property type="entry name" value="CarbopepD_reg_2"/>
    <property type="match status" value="1"/>
</dbReference>
<dbReference type="Gene3D" id="2.170.130.10">
    <property type="entry name" value="TonB-dependent receptor, plug domain"/>
    <property type="match status" value="1"/>
</dbReference>
<dbReference type="EMBL" id="PTRA01000001">
    <property type="protein sequence ID" value="PQA59066.1"/>
    <property type="molecule type" value="Genomic_DNA"/>
</dbReference>
<feature type="region of interest" description="Disordered" evidence="13">
    <location>
        <begin position="822"/>
        <end position="847"/>
    </location>
</feature>
<dbReference type="InterPro" id="IPR000531">
    <property type="entry name" value="Beta-barrel_TonB"/>
</dbReference>
<dbReference type="Gene3D" id="2.60.40.1120">
    <property type="entry name" value="Carboxypeptidase-like, regulatory domain"/>
    <property type="match status" value="1"/>
</dbReference>
<evidence type="ECO:0000256" key="11">
    <source>
        <dbReference type="PROSITE-ProRule" id="PRU01360"/>
    </source>
</evidence>
<keyword evidence="7" id="KW-0406">Ion transport</keyword>
<dbReference type="Gene3D" id="2.40.170.20">
    <property type="entry name" value="TonB-dependent receptor, beta-barrel domain"/>
    <property type="match status" value="1"/>
</dbReference>
<dbReference type="InterPro" id="IPR008969">
    <property type="entry name" value="CarboxyPept-like_regulatory"/>
</dbReference>
<reference evidence="18" key="1">
    <citation type="submission" date="2018-02" db="EMBL/GenBank/DDBJ databases">
        <title>Genome sequencing of Solimonas sp. HR-BB.</title>
        <authorList>
            <person name="Lee Y."/>
            <person name="Jeon C.O."/>
        </authorList>
    </citation>
    <scope>NUCLEOTIDE SEQUENCE [LARGE SCALE GENOMIC DNA]</scope>
    <source>
        <strain evidence="18">HR-U</strain>
    </source>
</reference>
<dbReference type="Proteomes" id="UP000239590">
    <property type="component" value="Unassembled WGS sequence"/>
</dbReference>
<feature type="signal peptide" evidence="14">
    <location>
        <begin position="1"/>
        <end position="20"/>
    </location>
</feature>
<dbReference type="PANTHER" id="PTHR32552:SF81">
    <property type="entry name" value="TONB-DEPENDENT OUTER MEMBRANE RECEPTOR"/>
    <property type="match status" value="1"/>
</dbReference>
<dbReference type="PROSITE" id="PS52016">
    <property type="entry name" value="TONB_DEPENDENT_REC_3"/>
    <property type="match status" value="1"/>
</dbReference>
<dbReference type="InterPro" id="IPR023997">
    <property type="entry name" value="TonB-dep_OMP_SusC/RagA_CS"/>
</dbReference>
<evidence type="ECO:0000256" key="3">
    <source>
        <dbReference type="ARBA" id="ARBA00022452"/>
    </source>
</evidence>
<proteinExistence type="inferred from homology"/>
<dbReference type="FunFam" id="2.170.130.10:FF:000008">
    <property type="entry name" value="SusC/RagA family TonB-linked outer membrane protein"/>
    <property type="match status" value="1"/>
</dbReference>
<accession>A0A2S7IN35</accession>
<dbReference type="InterPro" id="IPR036942">
    <property type="entry name" value="Beta-barrel_TonB_sf"/>
</dbReference>
<protein>
    <submittedName>
        <fullName evidence="17">TonB-dependent receptor</fullName>
    </submittedName>
</protein>
<evidence type="ECO:0000313" key="18">
    <source>
        <dbReference type="Proteomes" id="UP000239590"/>
    </source>
</evidence>
<keyword evidence="2 11" id="KW-0813">Transport</keyword>
<comment type="similarity">
    <text evidence="11 12">Belongs to the TonB-dependent receptor family.</text>
</comment>
<keyword evidence="5 11" id="KW-0812">Transmembrane</keyword>
<dbReference type="GO" id="GO:0009279">
    <property type="term" value="C:cell outer membrane"/>
    <property type="evidence" value="ECO:0007669"/>
    <property type="project" value="UniProtKB-SubCell"/>
</dbReference>
<gene>
    <name evidence="17" type="ORF">C5O19_05260</name>
</gene>
<dbReference type="OrthoDB" id="9768177at2"/>
<dbReference type="SUPFAM" id="SSF49464">
    <property type="entry name" value="Carboxypeptidase regulatory domain-like"/>
    <property type="match status" value="1"/>
</dbReference>
<feature type="chain" id="PRO_5015722577" evidence="14">
    <location>
        <begin position="21"/>
        <end position="1048"/>
    </location>
</feature>
<keyword evidence="17" id="KW-0675">Receptor</keyword>
<evidence type="ECO:0000256" key="6">
    <source>
        <dbReference type="ARBA" id="ARBA00023004"/>
    </source>
</evidence>
<feature type="compositionally biased region" description="Basic and acidic residues" evidence="13">
    <location>
        <begin position="835"/>
        <end position="847"/>
    </location>
</feature>
<evidence type="ECO:0000256" key="14">
    <source>
        <dbReference type="SAM" id="SignalP"/>
    </source>
</evidence>
<evidence type="ECO:0000259" key="16">
    <source>
        <dbReference type="Pfam" id="PF07715"/>
    </source>
</evidence>
<dbReference type="GO" id="GO:0006826">
    <property type="term" value="P:iron ion transport"/>
    <property type="evidence" value="ECO:0007669"/>
    <property type="project" value="UniProtKB-KW"/>
</dbReference>
<comment type="subcellular location">
    <subcellularLocation>
        <location evidence="1 11">Cell outer membrane</location>
        <topology evidence="1 11">Multi-pass membrane protein</topology>
    </subcellularLocation>
</comment>
<comment type="caution">
    <text evidence="17">The sequence shown here is derived from an EMBL/GenBank/DDBJ whole genome shotgun (WGS) entry which is preliminary data.</text>
</comment>
<dbReference type="Pfam" id="PF00593">
    <property type="entry name" value="TonB_dep_Rec_b-barrel"/>
    <property type="match status" value="1"/>
</dbReference>
<evidence type="ECO:0000256" key="5">
    <source>
        <dbReference type="ARBA" id="ARBA00022692"/>
    </source>
</evidence>